<dbReference type="STRING" id="59895.A0A103XU57"/>
<dbReference type="EMBL" id="LEKV01004049">
    <property type="protein sequence ID" value="KVH96929.1"/>
    <property type="molecule type" value="Genomic_DNA"/>
</dbReference>
<keyword evidence="1" id="KW-0677">Repeat</keyword>
<accession>A0A103XU57</accession>
<evidence type="ECO:0000313" key="3">
    <source>
        <dbReference type="EMBL" id="KVH96929.1"/>
    </source>
</evidence>
<dbReference type="PROSITE" id="PS51375">
    <property type="entry name" value="PPR"/>
    <property type="match status" value="3"/>
</dbReference>
<dbReference type="Gene3D" id="1.25.40.10">
    <property type="entry name" value="Tetratricopeptide repeat domain"/>
    <property type="match status" value="4"/>
</dbReference>
<evidence type="ECO:0000256" key="1">
    <source>
        <dbReference type="ARBA" id="ARBA00022737"/>
    </source>
</evidence>
<sequence>MVFGSLFRMIMQKSNILIKSLSNNTTKTTQNWRTQIKHTHLISEISSILLQRHNWPSLLQTLNLKSKLTPSLFLQILNTTKTQPQISLDFFKWAIRNTCFQPDLSVQCRMTHLLIGSGLVNPSKPILNSLLQNNPPAQIVQSLFKSVEKDAVFSSSKSLVVLDSVLRWYCEKRLCFQALEAFNLARHLVKTEYSDGNELFSIGLYNTVLNALQENNEVKLGLCFYAVMIRHGVLIDRFTWRIVAKIFSKEGKVDAILRIIDMGMDDPLIYDSLIECCSEIGMFKVALHMLDEMSKRKLNPGFSTCVSILNGACRYKNDEVIKFAMESMAEKGYVSKPLREHNSLIRKLCEMKKAYAADMLFKKACVMQISLKTETYGFMLRALSMEGRVKKSIETYQIIEHKGVQMNPIFYLDFINILCNEDPSKDLNSLLIDMISRGFKPSPSALSKYITSQCKKHRWKEAEELADLALQKSILLEASCCGSLVKHYCKRARIDLAINLHDQIAKKELTLDSRTYNALLSGLLEVPRVEEAERIFDYMRIKNLLSSESYVIMINGFSRENELKKAMKLHDEMLELGLKPIAKTYKRLISHPLPPNPLTDTREVSSSPITLVEATLEPSGWGI</sequence>
<dbReference type="GO" id="GO:0003729">
    <property type="term" value="F:mRNA binding"/>
    <property type="evidence" value="ECO:0007669"/>
    <property type="project" value="TreeGrafter"/>
</dbReference>
<dbReference type="AlphaFoldDB" id="A0A103XU57"/>
<dbReference type="Gramene" id="KVH96929">
    <property type="protein sequence ID" value="KVH96929"/>
    <property type="gene ID" value="Ccrd_000978"/>
</dbReference>
<feature type="repeat" description="PPR" evidence="2">
    <location>
        <begin position="546"/>
        <end position="580"/>
    </location>
</feature>
<dbReference type="OMA" id="WRTQIKQ"/>
<dbReference type="Proteomes" id="UP000243975">
    <property type="component" value="Unassembled WGS sequence"/>
</dbReference>
<dbReference type="NCBIfam" id="TIGR00756">
    <property type="entry name" value="PPR"/>
    <property type="match status" value="3"/>
</dbReference>
<dbReference type="InterPro" id="IPR002885">
    <property type="entry name" value="PPR_rpt"/>
</dbReference>
<dbReference type="PANTHER" id="PTHR47932">
    <property type="entry name" value="ATPASE EXPRESSION PROTEIN 3"/>
    <property type="match status" value="1"/>
</dbReference>
<evidence type="ECO:0000313" key="4">
    <source>
        <dbReference type="Proteomes" id="UP000243975"/>
    </source>
</evidence>
<dbReference type="Pfam" id="PF01535">
    <property type="entry name" value="PPR"/>
    <property type="match status" value="2"/>
</dbReference>
<keyword evidence="4" id="KW-1185">Reference proteome</keyword>
<comment type="caution">
    <text evidence="3">The sequence shown here is derived from an EMBL/GenBank/DDBJ whole genome shotgun (WGS) entry which is preliminary data.</text>
</comment>
<organism evidence="3 4">
    <name type="scientific">Cynara cardunculus var. scolymus</name>
    <name type="common">Globe artichoke</name>
    <name type="synonym">Cynara scolymus</name>
    <dbReference type="NCBI Taxonomy" id="59895"/>
    <lineage>
        <taxon>Eukaryota</taxon>
        <taxon>Viridiplantae</taxon>
        <taxon>Streptophyta</taxon>
        <taxon>Embryophyta</taxon>
        <taxon>Tracheophyta</taxon>
        <taxon>Spermatophyta</taxon>
        <taxon>Magnoliopsida</taxon>
        <taxon>eudicotyledons</taxon>
        <taxon>Gunneridae</taxon>
        <taxon>Pentapetalae</taxon>
        <taxon>asterids</taxon>
        <taxon>campanulids</taxon>
        <taxon>Asterales</taxon>
        <taxon>Asteraceae</taxon>
        <taxon>Carduoideae</taxon>
        <taxon>Cardueae</taxon>
        <taxon>Carduinae</taxon>
        <taxon>Cynara</taxon>
    </lineage>
</organism>
<proteinExistence type="predicted"/>
<name>A0A103XU57_CYNCS</name>
<feature type="repeat" description="PPR" evidence="2">
    <location>
        <begin position="512"/>
        <end position="542"/>
    </location>
</feature>
<reference evidence="3 4" key="1">
    <citation type="journal article" date="2016" name="Sci. Rep.">
        <title>The genome sequence of the outbreeding globe artichoke constructed de novo incorporating a phase-aware low-pass sequencing strategy of F1 progeny.</title>
        <authorList>
            <person name="Scaglione D."/>
            <person name="Reyes-Chin-Wo S."/>
            <person name="Acquadro A."/>
            <person name="Froenicke L."/>
            <person name="Portis E."/>
            <person name="Beitel C."/>
            <person name="Tirone M."/>
            <person name="Mauro R."/>
            <person name="Lo Monaco A."/>
            <person name="Mauromicale G."/>
            <person name="Faccioli P."/>
            <person name="Cattivelli L."/>
            <person name="Rieseberg L."/>
            <person name="Michelmore R."/>
            <person name="Lanteri S."/>
        </authorList>
    </citation>
    <scope>NUCLEOTIDE SEQUENCE [LARGE SCALE GENOMIC DNA]</scope>
    <source>
        <strain evidence="3">2C</strain>
    </source>
</reference>
<feature type="repeat" description="PPR" evidence="2">
    <location>
        <begin position="266"/>
        <end position="300"/>
    </location>
</feature>
<dbReference type="Pfam" id="PF13041">
    <property type="entry name" value="PPR_2"/>
    <property type="match status" value="1"/>
</dbReference>
<gene>
    <name evidence="3" type="ORF">Ccrd_000978</name>
</gene>
<dbReference type="PANTHER" id="PTHR47932:SF2">
    <property type="entry name" value="OS10G0484300 PROTEIN"/>
    <property type="match status" value="1"/>
</dbReference>
<dbReference type="InterPro" id="IPR011990">
    <property type="entry name" value="TPR-like_helical_dom_sf"/>
</dbReference>
<protein>
    <submittedName>
        <fullName evidence="3">Pentatricopeptide repeat-containing protein</fullName>
    </submittedName>
</protein>
<evidence type="ECO:0000256" key="2">
    <source>
        <dbReference type="PROSITE-ProRule" id="PRU00708"/>
    </source>
</evidence>
<feature type="non-terminal residue" evidence="3">
    <location>
        <position position="623"/>
    </location>
</feature>